<accession>A0AAJ6HNR6</accession>
<keyword evidence="4" id="KW-1185">Reference proteome</keyword>
<evidence type="ECO:0000313" key="3">
    <source>
        <dbReference type="EMBL" id="WLS43427.1"/>
    </source>
</evidence>
<dbReference type="KEGG" id="mprn:Q3V37_18670"/>
<evidence type="ECO:0000259" key="2">
    <source>
        <dbReference type="PROSITE" id="PS50837"/>
    </source>
</evidence>
<dbReference type="InterPro" id="IPR007111">
    <property type="entry name" value="NACHT_NTPase"/>
</dbReference>
<organism evidence="3 4">
    <name type="scientific">Micromonospora profundi</name>
    <dbReference type="NCBI Taxonomy" id="1420889"/>
    <lineage>
        <taxon>Bacteria</taxon>
        <taxon>Bacillati</taxon>
        <taxon>Actinomycetota</taxon>
        <taxon>Actinomycetes</taxon>
        <taxon>Micromonosporales</taxon>
        <taxon>Micromonosporaceae</taxon>
        <taxon>Micromonospora</taxon>
    </lineage>
</organism>
<dbReference type="PROSITE" id="PS50837">
    <property type="entry name" value="NACHT"/>
    <property type="match status" value="1"/>
</dbReference>
<proteinExistence type="predicted"/>
<feature type="transmembrane region" description="Helical" evidence="1">
    <location>
        <begin position="642"/>
        <end position="670"/>
    </location>
</feature>
<dbReference type="InterPro" id="IPR027417">
    <property type="entry name" value="P-loop_NTPase"/>
</dbReference>
<protein>
    <submittedName>
        <fullName evidence="3">NACHT domain-containing protein</fullName>
    </submittedName>
</protein>
<feature type="transmembrane region" description="Helical" evidence="1">
    <location>
        <begin position="616"/>
        <end position="636"/>
    </location>
</feature>
<dbReference type="Pfam" id="PF05729">
    <property type="entry name" value="NACHT"/>
    <property type="match status" value="1"/>
</dbReference>
<gene>
    <name evidence="3" type="ORF">Q3V37_18670</name>
</gene>
<dbReference type="RefSeq" id="WP_306270893.1">
    <property type="nucleotide sequence ID" value="NZ_CP130472.1"/>
</dbReference>
<dbReference type="SUPFAM" id="SSF52540">
    <property type="entry name" value="P-loop containing nucleoside triphosphate hydrolases"/>
    <property type="match status" value="1"/>
</dbReference>
<dbReference type="Gene3D" id="3.40.50.300">
    <property type="entry name" value="P-loop containing nucleotide triphosphate hydrolases"/>
    <property type="match status" value="1"/>
</dbReference>
<feature type="transmembrane region" description="Helical" evidence="1">
    <location>
        <begin position="576"/>
        <end position="596"/>
    </location>
</feature>
<feature type="transmembrane region" description="Helical" evidence="1">
    <location>
        <begin position="508"/>
        <end position="529"/>
    </location>
</feature>
<dbReference type="EMBL" id="CP130472">
    <property type="protein sequence ID" value="WLS43427.1"/>
    <property type="molecule type" value="Genomic_DNA"/>
</dbReference>
<sequence length="727" mass="78611">MGRSQRWYAVVGVVLTGIFGAVVNLATSGFDVADRKWWLTVAAVGLLVVLVAVTYFQTDSGSLADWDNTVEAEAARLAFEVERRGSAQRARYGRSLLQLRFRLAPAKVVGQLPNVRVSAYAGAFPTTKLDGRLDDIADVYRQSTGWLVVLGGPGAGKSVLARHLVVRLMETRKPDEVRIPVVFPVHTWDPDVEFEQWLTQCLMRDFNGLKREGPGGTNVAAALVEHGHILPILDGFDEIPERRLRDALRELNHAPMPLVLLSRTETYAELVKEGGALRRADVIALDDLTLRDLRRALPTDTRTEAGRAKWDVVLDPLSESGDAGGVSALASPLMVSLARAVYEEPGENPADMLESSGRRLRDAEELKSRLLARFVSTVYRRQSPWRPENAERWLGYLARTNGPGDFAWWKLVDSVPRRHRVGAFLVLGAVLGAAAGGLRLGWTGLVLGALIVGVLGALIGWSQGPEPERMDLKLSGRAKHALAQVVPGVVGGLIVGIVGFFLVGQWGWWTLGVAGALGNAVGGGLTGWARHRAWNDSAKPILKEVGLGACGGAAGASTVGAIGALSHAPTGQNLPLWLLAGLIVGVAFTPGAGLLAEPEVEVAVTPTALLRSNRRYAVLQTIMVTITFGLAIGIFTGIVNGIVFGCAIGAAFGVGAHAWGRWLIIGRVWLPLTGRLPFRKVWRFLEDAQERGLLRQRGAFYEFRHALLRDTVAARYAASSRTRFWSD</sequence>
<reference evidence="3 4" key="1">
    <citation type="submission" date="2023-07" db="EMBL/GenBank/DDBJ databases">
        <title>Micromonospora profundi TRM 95458 converts glycerol to a new osmotic compound.</title>
        <authorList>
            <person name="Lu D."/>
        </authorList>
    </citation>
    <scope>NUCLEOTIDE SEQUENCE [LARGE SCALE GENOMIC DNA]</scope>
    <source>
        <strain evidence="3 4">TRM95458</strain>
    </source>
</reference>
<feature type="transmembrane region" description="Helical" evidence="1">
    <location>
        <begin position="421"/>
        <end position="438"/>
    </location>
</feature>
<evidence type="ECO:0000256" key="1">
    <source>
        <dbReference type="SAM" id="Phobius"/>
    </source>
</evidence>
<feature type="transmembrane region" description="Helical" evidence="1">
    <location>
        <begin position="37"/>
        <end position="56"/>
    </location>
</feature>
<feature type="transmembrane region" description="Helical" evidence="1">
    <location>
        <begin position="444"/>
        <end position="461"/>
    </location>
</feature>
<name>A0AAJ6HNR6_9ACTN</name>
<keyword evidence="1" id="KW-1133">Transmembrane helix</keyword>
<dbReference type="AlphaFoldDB" id="A0AAJ6HNR6"/>
<dbReference type="Proteomes" id="UP001235874">
    <property type="component" value="Chromosome"/>
</dbReference>
<feature type="transmembrane region" description="Helical" evidence="1">
    <location>
        <begin position="481"/>
        <end position="502"/>
    </location>
</feature>
<evidence type="ECO:0000313" key="4">
    <source>
        <dbReference type="Proteomes" id="UP001235874"/>
    </source>
</evidence>
<feature type="transmembrane region" description="Helical" evidence="1">
    <location>
        <begin position="541"/>
        <end position="564"/>
    </location>
</feature>
<keyword evidence="1" id="KW-0472">Membrane</keyword>
<feature type="transmembrane region" description="Helical" evidence="1">
    <location>
        <begin position="7"/>
        <end position="25"/>
    </location>
</feature>
<keyword evidence="1" id="KW-0812">Transmembrane</keyword>
<feature type="domain" description="NACHT" evidence="2">
    <location>
        <begin position="145"/>
        <end position="239"/>
    </location>
</feature>